<accession>A0A833ED14</accession>
<dbReference type="PROSITE" id="PS51462">
    <property type="entry name" value="NUDIX"/>
    <property type="match status" value="1"/>
</dbReference>
<dbReference type="Pfam" id="PF00293">
    <property type="entry name" value="NUDIX"/>
    <property type="match status" value="1"/>
</dbReference>
<dbReference type="PRINTS" id="PR00502">
    <property type="entry name" value="NUDIXFAMILY"/>
</dbReference>
<dbReference type="PROSITE" id="PS00893">
    <property type="entry name" value="NUDIX_BOX"/>
    <property type="match status" value="1"/>
</dbReference>
<dbReference type="AlphaFoldDB" id="A0A833ED14"/>
<sequence length="138" mass="15875">MGMNRSPSLTVDGILEVDGKILLVKRKNPPFKDFWAFPGGFVKYGERTEEAVVREVFEETGIKTRVKDLLGVYSDPERDPRGHTVSIVYVLEYIEGSPKGADDAKEARFFPIEEVKKMDLAFDHGTIFRDYLKFREKR</sequence>
<evidence type="ECO:0000313" key="4">
    <source>
        <dbReference type="Proteomes" id="UP000623215"/>
    </source>
</evidence>
<feature type="domain" description="Nudix hydrolase" evidence="2">
    <location>
        <begin position="6"/>
        <end position="136"/>
    </location>
</feature>
<proteinExistence type="predicted"/>
<keyword evidence="1 3" id="KW-0378">Hydrolase</keyword>
<dbReference type="CDD" id="cd18873">
    <property type="entry name" value="NUDIX_NadM_like"/>
    <property type="match status" value="1"/>
</dbReference>
<evidence type="ECO:0000313" key="3">
    <source>
        <dbReference type="EMBL" id="HIQ32167.1"/>
    </source>
</evidence>
<dbReference type="Proteomes" id="UP000623215">
    <property type="component" value="Unassembled WGS sequence"/>
</dbReference>
<organism evidence="3 4">
    <name type="scientific">Methanothermococcus okinawensis</name>
    <dbReference type="NCBI Taxonomy" id="155863"/>
    <lineage>
        <taxon>Archaea</taxon>
        <taxon>Methanobacteriati</taxon>
        <taxon>Methanobacteriota</taxon>
        <taxon>Methanomada group</taxon>
        <taxon>Methanococci</taxon>
        <taxon>Methanococcales</taxon>
        <taxon>Methanococcaceae</taxon>
        <taxon>Methanothermococcus</taxon>
    </lineage>
</organism>
<dbReference type="PANTHER" id="PTHR43736">
    <property type="entry name" value="ADP-RIBOSE PYROPHOSPHATASE"/>
    <property type="match status" value="1"/>
</dbReference>
<dbReference type="SUPFAM" id="SSF55811">
    <property type="entry name" value="Nudix"/>
    <property type="match status" value="1"/>
</dbReference>
<name>A0A833ED14_9EURY</name>
<reference evidence="3" key="1">
    <citation type="journal article" date="2020" name="ISME J.">
        <title>Gammaproteobacteria mediating utilization of methyl-, sulfur- and petroleum organic compounds in deep ocean hydrothermal plumes.</title>
        <authorList>
            <person name="Zhou Z."/>
            <person name="Liu Y."/>
            <person name="Pan J."/>
            <person name="Cron B.R."/>
            <person name="Toner B.M."/>
            <person name="Anantharaman K."/>
            <person name="Breier J.A."/>
            <person name="Dick G.J."/>
            <person name="Li M."/>
        </authorList>
    </citation>
    <scope>NUCLEOTIDE SEQUENCE</scope>
    <source>
        <strain evidence="3">SZUA-1534</strain>
    </source>
</reference>
<dbReference type="GO" id="GO:0016787">
    <property type="term" value="F:hydrolase activity"/>
    <property type="evidence" value="ECO:0007669"/>
    <property type="project" value="UniProtKB-KW"/>
</dbReference>
<protein>
    <submittedName>
        <fullName evidence="3">NUDIX hydrolase</fullName>
    </submittedName>
</protein>
<dbReference type="InterPro" id="IPR020084">
    <property type="entry name" value="NUDIX_hydrolase_CS"/>
</dbReference>
<dbReference type="InterPro" id="IPR015797">
    <property type="entry name" value="NUDIX_hydrolase-like_dom_sf"/>
</dbReference>
<comment type="caution">
    <text evidence="3">The sequence shown here is derived from an EMBL/GenBank/DDBJ whole genome shotgun (WGS) entry which is preliminary data.</text>
</comment>
<dbReference type="Gene3D" id="3.90.79.10">
    <property type="entry name" value="Nucleoside Triphosphate Pyrophosphohydrolase"/>
    <property type="match status" value="1"/>
</dbReference>
<dbReference type="PANTHER" id="PTHR43736:SF1">
    <property type="entry name" value="DIHYDRONEOPTERIN TRIPHOSPHATE DIPHOSPHATASE"/>
    <property type="match status" value="1"/>
</dbReference>
<evidence type="ECO:0000256" key="1">
    <source>
        <dbReference type="ARBA" id="ARBA00022801"/>
    </source>
</evidence>
<dbReference type="InterPro" id="IPR020476">
    <property type="entry name" value="Nudix_hydrolase"/>
</dbReference>
<gene>
    <name evidence="3" type="ORF">EYH55_01625</name>
</gene>
<dbReference type="EMBL" id="DQVW01000024">
    <property type="protein sequence ID" value="HIQ32167.1"/>
    <property type="molecule type" value="Genomic_DNA"/>
</dbReference>
<evidence type="ECO:0000259" key="2">
    <source>
        <dbReference type="PROSITE" id="PS51462"/>
    </source>
</evidence>
<dbReference type="InterPro" id="IPR000086">
    <property type="entry name" value="NUDIX_hydrolase_dom"/>
</dbReference>